<proteinExistence type="predicted"/>
<dbReference type="RefSeq" id="WP_160984446.1">
    <property type="nucleotide sequence ID" value="NZ_WVTD01000001.1"/>
</dbReference>
<gene>
    <name evidence="1" type="ORF">GR702_01825</name>
</gene>
<organism evidence="1 2">
    <name type="scientific">Novosphingobium silvae</name>
    <dbReference type="NCBI Taxonomy" id="2692619"/>
    <lineage>
        <taxon>Bacteria</taxon>
        <taxon>Pseudomonadati</taxon>
        <taxon>Pseudomonadota</taxon>
        <taxon>Alphaproteobacteria</taxon>
        <taxon>Sphingomonadales</taxon>
        <taxon>Sphingomonadaceae</taxon>
        <taxon>Novosphingobium</taxon>
    </lineage>
</organism>
<name>A0A7X4GD91_9SPHN</name>
<accession>A0A7X4GD91</accession>
<comment type="caution">
    <text evidence="1">The sequence shown here is derived from an EMBL/GenBank/DDBJ whole genome shotgun (WGS) entry which is preliminary data.</text>
</comment>
<evidence type="ECO:0000313" key="2">
    <source>
        <dbReference type="Proteomes" id="UP000465810"/>
    </source>
</evidence>
<dbReference type="Pfam" id="PF04286">
    <property type="entry name" value="DUF445"/>
    <property type="match status" value="1"/>
</dbReference>
<evidence type="ECO:0000313" key="1">
    <source>
        <dbReference type="EMBL" id="MYL96513.1"/>
    </source>
</evidence>
<dbReference type="PANTHER" id="PTHR38442:SF1">
    <property type="entry name" value="INNER MEMBRANE PROTEIN"/>
    <property type="match status" value="1"/>
</dbReference>
<dbReference type="InterPro" id="IPR007383">
    <property type="entry name" value="DUF445"/>
</dbReference>
<dbReference type="GO" id="GO:0005886">
    <property type="term" value="C:plasma membrane"/>
    <property type="evidence" value="ECO:0007669"/>
    <property type="project" value="TreeGrafter"/>
</dbReference>
<dbReference type="PANTHER" id="PTHR38442">
    <property type="entry name" value="INNER MEMBRANE PROTEIN-RELATED"/>
    <property type="match status" value="1"/>
</dbReference>
<dbReference type="Proteomes" id="UP000465810">
    <property type="component" value="Unassembled WGS sequence"/>
</dbReference>
<reference evidence="1 2" key="1">
    <citation type="submission" date="2019-12" db="EMBL/GenBank/DDBJ databases">
        <authorList>
            <person name="Feng G."/>
            <person name="Zhu H."/>
        </authorList>
    </citation>
    <scope>NUCLEOTIDE SEQUENCE [LARGE SCALE GENOMIC DNA]</scope>
    <source>
        <strain evidence="1 2">FGD1</strain>
    </source>
</reference>
<dbReference type="AlphaFoldDB" id="A0A7X4GD91"/>
<dbReference type="EMBL" id="WVTD01000001">
    <property type="protein sequence ID" value="MYL96513.1"/>
    <property type="molecule type" value="Genomic_DNA"/>
</dbReference>
<protein>
    <submittedName>
        <fullName evidence="1">DUF445 family protein</fullName>
    </submittedName>
</protein>
<sequence>MRLFATGLLLFMAAAFVLLRRYGGDGAGWGYATAFTEAAMVGGLADWFAVTALFRHPLGLPIPHTAIIPVNKNRIADSMATFLRDNFLTPQVVARRVTGFNFAGAAGGFLTDPGRGGQSRLRAGAANLLADVLESLDPDRLGDQVRTGLARQLERVEVAPLLGQMLSAMIADRRHLPLVEGAVRWIGEALEANEEMVRTMIRERAHGLLRLTGLDSRIANSVLDGLYKLLAEMIVQPDHPLKVKVEQMLESLADRLVNDPETRERVENAKRELIANPAVGKWWQAVWERLRLKLIGAARRPDTALGGHLTTMLAELGGALKDDPRLQGQINRFARRTLVGVTARYGDEIVRLVSETVKRWDARTVSDRIEGAVGRDLQFIRINGTLVGGLFGVAIHAVDQLL</sequence>
<keyword evidence="2" id="KW-1185">Reference proteome</keyword>